<gene>
    <name evidence="2" type="ORF">QIS96_31810</name>
</gene>
<comment type="caution">
    <text evidence="2">The sequence shown here is derived from an EMBL/GenBank/DDBJ whole genome shotgun (WGS) entry which is preliminary data.</text>
</comment>
<evidence type="ECO:0000313" key="2">
    <source>
        <dbReference type="EMBL" id="MDI3408394.1"/>
    </source>
</evidence>
<proteinExistence type="predicted"/>
<dbReference type="Proteomes" id="UP001223978">
    <property type="component" value="Unassembled WGS sequence"/>
</dbReference>
<evidence type="ECO:0000313" key="3">
    <source>
        <dbReference type="Proteomes" id="UP001223978"/>
    </source>
</evidence>
<sequence>MILFGDLYHLDVSVLKAAADRWQERILLLQGLDEQYAKGVVAPFDAAGWNSMDPTSAVARVRVLSADKEFSDAWAEAKGIQAVLGDAHDDLKKCQDDLHQLVRDAKKDGVAVSDTGKVSLIDPDKKGDERNGLLPSANETKLLYWKGQIELVLITAYNADQSAVTALKRNAGKRSDGFNDNTTRSIDQDEAQRAARLLKKYESGEKLSPGQLKELERVMVHNNKDPEFSRMVLNGLGPEGTLRLAEDLEKSQAVDGKTGERYGNIQSSLANNIATANRDREFSEQWRKDMAKLGTQRPEGDSTGPYGYQTLTTLLEQGDRGSYPPHMVQGLTDDIIAAERKNPDIWDETQRIRSGDEPDTGKIVDPVDDMLGIMAENSETATDYLDPKGGNDNLKYLLDDREWPQHNVEERARRTENLIDSSQIDPSNSRVGLGGLLQAATTGAEEGPPHTAAEARVMRDTINLLDAPPHHEEIPKNLRQPLGNALADYTGDTHEILAGINTDYTHEVPGAKGSNPGADGVFGDQEGAHIATDPRKLVHLMRAVSDDPEAYGTMHKAEIAHISDLMGPSEGGTAASIEDPARDGALALGAYDSIRNDTINDKRDDANAQADWKAKAIYHVGGAAITGVPYIGDTAQRILDTWTWDVSNQEKGKNGDDAAADVADHSFESEREMTFIIDTWADAEHGGPGTDDKDIKSLKREMLGDHNARRDKTDEWLGN</sequence>
<feature type="region of interest" description="Disordered" evidence="1">
    <location>
        <begin position="680"/>
        <end position="719"/>
    </location>
</feature>
<reference evidence="2 3" key="1">
    <citation type="submission" date="2023-05" db="EMBL/GenBank/DDBJ databases">
        <title>Draft genome sequence of Streptomyces sp. B-S-A6 isolated from a cave soil in Thailand.</title>
        <authorList>
            <person name="Chamroensaksri N."/>
            <person name="Muangham S."/>
        </authorList>
    </citation>
    <scope>NUCLEOTIDE SEQUENCE [LARGE SCALE GENOMIC DNA]</scope>
    <source>
        <strain evidence="2 3">B-S-A6</strain>
    </source>
</reference>
<protein>
    <submittedName>
        <fullName evidence="2">Uncharacterized protein</fullName>
    </submittedName>
</protein>
<name>A0ABT6SKF4_9ACTN</name>
<dbReference type="RefSeq" id="WP_282546303.1">
    <property type="nucleotide sequence ID" value="NZ_JASCIQ010000045.1"/>
</dbReference>
<evidence type="ECO:0000256" key="1">
    <source>
        <dbReference type="SAM" id="MobiDB-lite"/>
    </source>
</evidence>
<dbReference type="EMBL" id="JASCIQ010000045">
    <property type="protein sequence ID" value="MDI3408394.1"/>
    <property type="molecule type" value="Genomic_DNA"/>
</dbReference>
<keyword evidence="3" id="KW-1185">Reference proteome</keyword>
<accession>A0ABT6SKF4</accession>
<organism evidence="2 3">
    <name type="scientific">Streptomyces cavernicola</name>
    <dbReference type="NCBI Taxonomy" id="3043613"/>
    <lineage>
        <taxon>Bacteria</taxon>
        <taxon>Bacillati</taxon>
        <taxon>Actinomycetota</taxon>
        <taxon>Actinomycetes</taxon>
        <taxon>Kitasatosporales</taxon>
        <taxon>Streptomycetaceae</taxon>
        <taxon>Streptomyces</taxon>
    </lineage>
</organism>
<feature type="compositionally biased region" description="Basic and acidic residues" evidence="1">
    <location>
        <begin position="682"/>
        <end position="719"/>
    </location>
</feature>